<proteinExistence type="predicted"/>
<organism evidence="1 2">
    <name type="scientific">Paracoccus denitrificans</name>
    <dbReference type="NCBI Taxonomy" id="266"/>
    <lineage>
        <taxon>Bacteria</taxon>
        <taxon>Pseudomonadati</taxon>
        <taxon>Pseudomonadota</taxon>
        <taxon>Alphaproteobacteria</taxon>
        <taxon>Rhodobacterales</taxon>
        <taxon>Paracoccaceae</taxon>
        <taxon>Paracoccus</taxon>
    </lineage>
</organism>
<gene>
    <name evidence="1" type="ORF">DI616_18190</name>
</gene>
<accession>A0A533I4A2</accession>
<sequence length="104" mass="11145">MSGEGWAGKAWPASATPDSVPLVLSAADRDRAILEMVQTGGFADTPALARWAETAEAQPILREFLIARTMPLPGEYFSIDLDACHDEIAAQDALAADIEARFGR</sequence>
<protein>
    <submittedName>
        <fullName evidence="1">Uncharacterized protein</fullName>
    </submittedName>
</protein>
<dbReference type="EMBL" id="VAFL01000022">
    <property type="protein sequence ID" value="TKW64672.1"/>
    <property type="molecule type" value="Genomic_DNA"/>
</dbReference>
<name>A0A533I4A2_PARDE</name>
<dbReference type="AlphaFoldDB" id="A0A533I4A2"/>
<comment type="caution">
    <text evidence="1">The sequence shown here is derived from an EMBL/GenBank/DDBJ whole genome shotgun (WGS) entry which is preliminary data.</text>
</comment>
<evidence type="ECO:0000313" key="2">
    <source>
        <dbReference type="Proteomes" id="UP000315344"/>
    </source>
</evidence>
<evidence type="ECO:0000313" key="1">
    <source>
        <dbReference type="EMBL" id="TKW64672.1"/>
    </source>
</evidence>
<dbReference type="Proteomes" id="UP000315344">
    <property type="component" value="Unassembled WGS sequence"/>
</dbReference>
<reference evidence="1 2" key="1">
    <citation type="journal article" date="2017" name="Nat. Commun.">
        <title>In situ click chemistry generation of cyclooxygenase-2 inhibitors.</title>
        <authorList>
            <person name="Bhardwaj A."/>
            <person name="Kaur J."/>
            <person name="Wuest M."/>
            <person name="Wuest F."/>
        </authorList>
    </citation>
    <scope>NUCLEOTIDE SEQUENCE [LARGE SCALE GENOMIC DNA]</scope>
    <source>
        <strain evidence="1">S2_012_000_R3_94</strain>
    </source>
</reference>